<reference evidence="1" key="1">
    <citation type="submission" date="2014-12" db="EMBL/GenBank/DDBJ databases">
        <title>Insight into the proteome of Arion vulgaris.</title>
        <authorList>
            <person name="Aradska J."/>
            <person name="Bulat T."/>
            <person name="Smidak R."/>
            <person name="Sarate P."/>
            <person name="Gangsoo J."/>
            <person name="Sialana F."/>
            <person name="Bilban M."/>
            <person name="Lubec G."/>
        </authorList>
    </citation>
    <scope>NUCLEOTIDE SEQUENCE</scope>
    <source>
        <tissue evidence="1">Skin</tissue>
    </source>
</reference>
<sequence>MYLYSCFLVKMNIQQRYLYQAAVSQIMLTGMIYITNTTKTVLLFQVMVSKNGLLITVLTGREEGEGMSKEFISLCVKQVLCVNIFITNHCKVGH</sequence>
<accession>A0A0B7AC93</accession>
<dbReference type="EMBL" id="HACG01031422">
    <property type="protein sequence ID" value="CEK78287.1"/>
    <property type="molecule type" value="Transcribed_RNA"/>
</dbReference>
<organism evidence="1">
    <name type="scientific">Arion vulgaris</name>
    <dbReference type="NCBI Taxonomy" id="1028688"/>
    <lineage>
        <taxon>Eukaryota</taxon>
        <taxon>Metazoa</taxon>
        <taxon>Spiralia</taxon>
        <taxon>Lophotrochozoa</taxon>
        <taxon>Mollusca</taxon>
        <taxon>Gastropoda</taxon>
        <taxon>Heterobranchia</taxon>
        <taxon>Euthyneura</taxon>
        <taxon>Panpulmonata</taxon>
        <taxon>Eupulmonata</taxon>
        <taxon>Stylommatophora</taxon>
        <taxon>Helicina</taxon>
        <taxon>Arionoidea</taxon>
        <taxon>Arionidae</taxon>
        <taxon>Arion</taxon>
    </lineage>
</organism>
<dbReference type="AlphaFoldDB" id="A0A0B7AC93"/>
<proteinExistence type="predicted"/>
<evidence type="ECO:0000313" key="1">
    <source>
        <dbReference type="EMBL" id="CEK78287.1"/>
    </source>
</evidence>
<protein>
    <submittedName>
        <fullName evidence="1">Uncharacterized protein</fullName>
    </submittedName>
</protein>
<name>A0A0B7AC93_9EUPU</name>
<gene>
    <name evidence="1" type="primary">ORF109335</name>
</gene>